<feature type="coiled-coil region" evidence="1">
    <location>
        <begin position="111"/>
        <end position="138"/>
    </location>
</feature>
<comment type="caution">
    <text evidence="3">The sequence shown here is derived from an EMBL/GenBank/DDBJ whole genome shotgun (WGS) entry which is preliminary data.</text>
</comment>
<feature type="signal peptide" evidence="2">
    <location>
        <begin position="1"/>
        <end position="25"/>
    </location>
</feature>
<dbReference type="EMBL" id="PSZP01000016">
    <property type="protein sequence ID" value="TCG10995.1"/>
    <property type="molecule type" value="Genomic_DNA"/>
</dbReference>
<dbReference type="Proteomes" id="UP000291072">
    <property type="component" value="Unassembled WGS sequence"/>
</dbReference>
<keyword evidence="2" id="KW-0732">Signal</keyword>
<dbReference type="AlphaFoldDB" id="A0A4R0XQ46"/>
<organism evidence="3 4">
    <name type="scientific">Mycoplasma todarodis</name>
    <dbReference type="NCBI Taxonomy" id="1937191"/>
    <lineage>
        <taxon>Bacteria</taxon>
        <taxon>Bacillati</taxon>
        <taxon>Mycoplasmatota</taxon>
        <taxon>Mollicutes</taxon>
        <taxon>Mycoplasmataceae</taxon>
        <taxon>Mycoplasma</taxon>
    </lineage>
</organism>
<evidence type="ECO:0000256" key="1">
    <source>
        <dbReference type="SAM" id="Coils"/>
    </source>
</evidence>
<dbReference type="RefSeq" id="WP_131613490.1">
    <property type="nucleotide sequence ID" value="NZ_PSZP01000016.1"/>
</dbReference>
<feature type="chain" id="PRO_5020435019" description="Lipoprotein" evidence="2">
    <location>
        <begin position="26"/>
        <end position="536"/>
    </location>
</feature>
<protein>
    <recommendedName>
        <fullName evidence="5">Lipoprotein</fullName>
    </recommendedName>
</protein>
<keyword evidence="4" id="KW-1185">Reference proteome</keyword>
<proteinExistence type="predicted"/>
<gene>
    <name evidence="3" type="ORF">C4B25_02535</name>
</gene>
<evidence type="ECO:0000256" key="2">
    <source>
        <dbReference type="SAM" id="SignalP"/>
    </source>
</evidence>
<reference evidence="3 4" key="1">
    <citation type="submission" date="2018-02" db="EMBL/GenBank/DDBJ databases">
        <title>Mycoplasma marinum and Mycoplasma todarodis sp. nov., moderately halophilic and psychrotolerant mycoplasmas isolated from cephalopods.</title>
        <authorList>
            <person name="Viver T."/>
        </authorList>
    </citation>
    <scope>NUCLEOTIDE SEQUENCE [LARGE SCALE GENOMIC DNA]</scope>
    <source>
        <strain evidence="3 4">5H</strain>
    </source>
</reference>
<keyword evidence="1" id="KW-0175">Coiled coil</keyword>
<name>A0A4R0XQ46_9MOLU</name>
<evidence type="ECO:0008006" key="5">
    <source>
        <dbReference type="Google" id="ProtNLM"/>
    </source>
</evidence>
<accession>A0A4R0XQ46</accession>
<dbReference type="OrthoDB" id="402208at2"/>
<dbReference type="PROSITE" id="PS51257">
    <property type="entry name" value="PROKAR_LIPOPROTEIN"/>
    <property type="match status" value="1"/>
</dbReference>
<sequence>MNLNKKTLLRSAIVPLVISVPTVVAVSCGTSITTTQKQEKNKSATNTITEQKAYATAPMLQLNQYFQEFASKIKTNNSPSLAEQVTKTKDSAIIAFLGYIESDGTKPNASKKAIKKAKEEFAKNIEQLKIDLNKLFDMAIGDPKSSTNLLSPLLKNLIQNNLNDKDGKINKFGTIVIENVLKKIKMVMNNILDTMINIEHSQKPDFFNTKNNIKEIGSIKAIQDRKVKSKTPNVTFKQINAAFQKGFTPEELFKHDSKGDYNILHNLGFFTKLGAETLLGDMKFKKPNQELKGSAWQIGVQKLQKEINSHPENVMVYENTKNHELLLKLKTTTTVLANEIKSKLKFNEEHINSLLDDNLISKIIPLLKKVMNGIGMGDLLWLKGQVSAILKDKKSIYTFLNRMELILEDFGKTLQLTELNLQMIISKLLGDNAEYYGGLTKTNANTYKLNPKEFTTPQFNVYKYENYKPYNETISDEQINKEGLKVTASLGFNLGTFNVLEIFKNITRDPLSNYTVGLFQIAQLLTKDMKDMKVGI</sequence>
<evidence type="ECO:0000313" key="4">
    <source>
        <dbReference type="Proteomes" id="UP000291072"/>
    </source>
</evidence>
<evidence type="ECO:0000313" key="3">
    <source>
        <dbReference type="EMBL" id="TCG10995.1"/>
    </source>
</evidence>